<sequence length="190" mass="22131">MLSSPNEKDQKTLLSFISTIPPGQQDIIQIASGLEETDELQQQKEPDGLDPMKIDTHFDRKHSASQEEACKTSMISEAKAIQNQISNENFKNQLYKRKLIQSTNHFFFPTWLNNFEETKDNLSEDPGYIMEESNAPTLELAQERLKEIRDPRRRALDTKRKWEKWIKGARGKEPSEQQMDDYLSKAKKKD</sequence>
<reference evidence="2" key="1">
    <citation type="submission" date="2020-06" db="EMBL/GenBank/DDBJ databases">
        <authorList>
            <person name="Li T."/>
            <person name="Hu X."/>
            <person name="Zhang T."/>
            <person name="Song X."/>
            <person name="Zhang H."/>
            <person name="Dai N."/>
            <person name="Sheng W."/>
            <person name="Hou X."/>
            <person name="Wei L."/>
        </authorList>
    </citation>
    <scope>NUCLEOTIDE SEQUENCE</scope>
    <source>
        <strain evidence="2">3651</strain>
        <tissue evidence="2">Leaf</tissue>
    </source>
</reference>
<comment type="caution">
    <text evidence="2">The sequence shown here is derived from an EMBL/GenBank/DDBJ whole genome shotgun (WGS) entry which is preliminary data.</text>
</comment>
<gene>
    <name evidence="2" type="ORF">Salat_1176500</name>
</gene>
<dbReference type="Proteomes" id="UP001293254">
    <property type="component" value="Unassembled WGS sequence"/>
</dbReference>
<dbReference type="EMBL" id="JACGWO010000004">
    <property type="protein sequence ID" value="KAK4428766.1"/>
    <property type="molecule type" value="Genomic_DNA"/>
</dbReference>
<accession>A0AAE2CNL0</accession>
<keyword evidence="3" id="KW-1185">Reference proteome</keyword>
<protein>
    <submittedName>
        <fullName evidence="2">Uncharacterized protein</fullName>
    </submittedName>
</protein>
<name>A0AAE2CNL0_9LAMI</name>
<feature type="region of interest" description="Disordered" evidence="1">
    <location>
        <begin position="166"/>
        <end position="190"/>
    </location>
</feature>
<feature type="compositionally biased region" description="Basic and acidic residues" evidence="1">
    <location>
        <begin position="166"/>
        <end position="175"/>
    </location>
</feature>
<organism evidence="2 3">
    <name type="scientific">Sesamum alatum</name>
    <dbReference type="NCBI Taxonomy" id="300844"/>
    <lineage>
        <taxon>Eukaryota</taxon>
        <taxon>Viridiplantae</taxon>
        <taxon>Streptophyta</taxon>
        <taxon>Embryophyta</taxon>
        <taxon>Tracheophyta</taxon>
        <taxon>Spermatophyta</taxon>
        <taxon>Magnoliopsida</taxon>
        <taxon>eudicotyledons</taxon>
        <taxon>Gunneridae</taxon>
        <taxon>Pentapetalae</taxon>
        <taxon>asterids</taxon>
        <taxon>lamiids</taxon>
        <taxon>Lamiales</taxon>
        <taxon>Pedaliaceae</taxon>
        <taxon>Sesamum</taxon>
    </lineage>
</organism>
<proteinExistence type="predicted"/>
<evidence type="ECO:0000256" key="1">
    <source>
        <dbReference type="SAM" id="MobiDB-lite"/>
    </source>
</evidence>
<evidence type="ECO:0000313" key="2">
    <source>
        <dbReference type="EMBL" id="KAK4428766.1"/>
    </source>
</evidence>
<evidence type="ECO:0000313" key="3">
    <source>
        <dbReference type="Proteomes" id="UP001293254"/>
    </source>
</evidence>
<reference evidence="2" key="2">
    <citation type="journal article" date="2024" name="Plant">
        <title>Genomic evolution and insights into agronomic trait innovations of Sesamum species.</title>
        <authorList>
            <person name="Miao H."/>
            <person name="Wang L."/>
            <person name="Qu L."/>
            <person name="Liu H."/>
            <person name="Sun Y."/>
            <person name="Le M."/>
            <person name="Wang Q."/>
            <person name="Wei S."/>
            <person name="Zheng Y."/>
            <person name="Lin W."/>
            <person name="Duan Y."/>
            <person name="Cao H."/>
            <person name="Xiong S."/>
            <person name="Wang X."/>
            <person name="Wei L."/>
            <person name="Li C."/>
            <person name="Ma Q."/>
            <person name="Ju M."/>
            <person name="Zhao R."/>
            <person name="Li G."/>
            <person name="Mu C."/>
            <person name="Tian Q."/>
            <person name="Mei H."/>
            <person name="Zhang T."/>
            <person name="Gao T."/>
            <person name="Zhang H."/>
        </authorList>
    </citation>
    <scope>NUCLEOTIDE SEQUENCE</scope>
    <source>
        <strain evidence="2">3651</strain>
    </source>
</reference>
<dbReference type="AlphaFoldDB" id="A0AAE2CNL0"/>